<accession>A0ACC0FAG1</accession>
<keyword evidence="2" id="KW-1185">Reference proteome</keyword>
<reference evidence="1 2" key="1">
    <citation type="journal article" date="2022" name="Plant J.">
        <title>Chromosome-level genome of Camellia lanceoleosa provides a valuable resource for understanding genome evolution and self-incompatibility.</title>
        <authorList>
            <person name="Gong W."/>
            <person name="Xiao S."/>
            <person name="Wang L."/>
            <person name="Liao Z."/>
            <person name="Chang Y."/>
            <person name="Mo W."/>
            <person name="Hu G."/>
            <person name="Li W."/>
            <person name="Zhao G."/>
            <person name="Zhu H."/>
            <person name="Hu X."/>
            <person name="Ji K."/>
            <person name="Xiang X."/>
            <person name="Song Q."/>
            <person name="Yuan D."/>
            <person name="Jin S."/>
            <person name="Zhang L."/>
        </authorList>
    </citation>
    <scope>NUCLEOTIDE SEQUENCE [LARGE SCALE GENOMIC DNA]</scope>
    <source>
        <strain evidence="1">SQ_2022a</strain>
    </source>
</reference>
<dbReference type="Proteomes" id="UP001060215">
    <property type="component" value="Chromosome 15"/>
</dbReference>
<name>A0ACC0FAG1_9ERIC</name>
<evidence type="ECO:0000313" key="1">
    <source>
        <dbReference type="EMBL" id="KAI7985575.1"/>
    </source>
</evidence>
<dbReference type="EMBL" id="CM045772">
    <property type="protein sequence ID" value="KAI7985575.1"/>
    <property type="molecule type" value="Genomic_DNA"/>
</dbReference>
<evidence type="ECO:0000313" key="2">
    <source>
        <dbReference type="Proteomes" id="UP001060215"/>
    </source>
</evidence>
<comment type="caution">
    <text evidence="1">The sequence shown here is derived from an EMBL/GenBank/DDBJ whole genome shotgun (WGS) entry which is preliminary data.</text>
</comment>
<gene>
    <name evidence="1" type="ORF">LOK49_LG14G00819</name>
</gene>
<organism evidence="1 2">
    <name type="scientific">Camellia lanceoleosa</name>
    <dbReference type="NCBI Taxonomy" id="1840588"/>
    <lineage>
        <taxon>Eukaryota</taxon>
        <taxon>Viridiplantae</taxon>
        <taxon>Streptophyta</taxon>
        <taxon>Embryophyta</taxon>
        <taxon>Tracheophyta</taxon>
        <taxon>Spermatophyta</taxon>
        <taxon>Magnoliopsida</taxon>
        <taxon>eudicotyledons</taxon>
        <taxon>Gunneridae</taxon>
        <taxon>Pentapetalae</taxon>
        <taxon>asterids</taxon>
        <taxon>Ericales</taxon>
        <taxon>Theaceae</taxon>
        <taxon>Camellia</taxon>
    </lineage>
</organism>
<protein>
    <submittedName>
        <fullName evidence="1">Alanine--tRNA ligase</fullName>
    </submittedName>
</protein>
<sequence length="354" mass="39663">MNEETPLAARFLMHLRSNPNPVWMIRRRRNWVRKFQLDITLSFCSSSQKVTSLNGRMESVTIPTSKKADLKAKVSVLQVFIYAEQEITYFSSIDNQPCCLNSSGLKLILNCYILLESSDKAKKKIAEENIQKAIKAFCISRVNVGLDTLTILKRLSKSWTRRLFTGIAVMVFSTDETANKALVCAGVPKKGDKCKQLKVLKWLVAALKPLKGKGGGGKCGLAQASLFREYCSGIKLTDASKNLRKKFATGKGKNQSVVYVGVDGTLASLIYVEDQIREDGRHVVESLHKQGVSLYILSWAKRSTTEYVASKVLTILVIENLERNVDSMVWVLKSYSSLALRLIYVLQDSYFLVV</sequence>
<keyword evidence="1" id="KW-0436">Ligase</keyword>
<proteinExistence type="predicted"/>